<protein>
    <submittedName>
        <fullName evidence="1">Uncharacterized protein</fullName>
    </submittedName>
</protein>
<gene>
    <name evidence="1" type="ORF">CKO42_08615</name>
</gene>
<comment type="caution">
    <text evidence="1">The sequence shown here is derived from an EMBL/GenBank/DDBJ whole genome shotgun (WGS) entry which is preliminary data.</text>
</comment>
<dbReference type="Proteomes" id="UP001138768">
    <property type="component" value="Unassembled WGS sequence"/>
</dbReference>
<organism evidence="1 2">
    <name type="scientific">Lamprobacter modestohalophilus</name>
    <dbReference type="NCBI Taxonomy" id="1064514"/>
    <lineage>
        <taxon>Bacteria</taxon>
        <taxon>Pseudomonadati</taxon>
        <taxon>Pseudomonadota</taxon>
        <taxon>Gammaproteobacteria</taxon>
        <taxon>Chromatiales</taxon>
        <taxon>Chromatiaceae</taxon>
        <taxon>Lamprobacter</taxon>
    </lineage>
</organism>
<accession>A0A9X0W811</accession>
<dbReference type="AlphaFoldDB" id="A0A9X0W811"/>
<sequence length="120" mass="13316">MLAICRLLRVGEWLTLTGFDLLWTSLSLVAADHPCLRLLHGINATLLPIFNAILGRPALANVPAGHPGFPLSTEVNVMLLSIFNAFLGQCSLRPSWFIALYYINARPWLVFNAIQNLVVF</sequence>
<name>A0A9X0W811_9GAMM</name>
<evidence type="ECO:0000313" key="2">
    <source>
        <dbReference type="Proteomes" id="UP001138768"/>
    </source>
</evidence>
<dbReference type="RefSeq" id="WP_200242157.1">
    <property type="nucleotide sequence ID" value="NZ_NRRY01000010.1"/>
</dbReference>
<proteinExistence type="predicted"/>
<keyword evidence="2" id="KW-1185">Reference proteome</keyword>
<reference evidence="1 2" key="1">
    <citation type="journal article" date="2020" name="Microorganisms">
        <title>Osmotic Adaptation and Compatible Solute Biosynthesis of Phototrophic Bacteria as Revealed from Genome Analyses.</title>
        <authorList>
            <person name="Imhoff J.F."/>
            <person name="Rahn T."/>
            <person name="Kunzel S."/>
            <person name="Keller A."/>
            <person name="Neulinger S.C."/>
        </authorList>
    </citation>
    <scope>NUCLEOTIDE SEQUENCE [LARGE SCALE GENOMIC DNA]</scope>
    <source>
        <strain evidence="1 2">DSM 25653</strain>
    </source>
</reference>
<dbReference type="EMBL" id="NRRY01000010">
    <property type="protein sequence ID" value="MBK1618499.1"/>
    <property type="molecule type" value="Genomic_DNA"/>
</dbReference>
<evidence type="ECO:0000313" key="1">
    <source>
        <dbReference type="EMBL" id="MBK1618499.1"/>
    </source>
</evidence>